<keyword evidence="2" id="KW-1185">Reference proteome</keyword>
<keyword evidence="1" id="KW-0406">Ion transport</keyword>
<comment type="function">
    <text evidence="1">Essential regulatory subunit of the mitochondrial calcium uniporter complex (uniplex), a complex that mediates calcium uptake into mitochondria.</text>
</comment>
<reference evidence="3" key="1">
    <citation type="submission" date="2022-11" db="UniProtKB">
        <authorList>
            <consortium name="WormBaseParasite"/>
        </authorList>
    </citation>
    <scope>IDENTIFICATION</scope>
</reference>
<comment type="subunit">
    <text evidence="1">Component of the uniplex complex. Interacts (via the transmembrane region) with MCU (via the first transmembrane region); the interaction is direct.</text>
</comment>
<comment type="subcellular location">
    <subcellularLocation>
        <location evidence="1">Mitochondrion inner membrane</location>
        <topology evidence="1">Single-pass membrane protein</topology>
    </subcellularLocation>
</comment>
<evidence type="ECO:0000313" key="2">
    <source>
        <dbReference type="Proteomes" id="UP000887581"/>
    </source>
</evidence>
<keyword evidence="1" id="KW-0472">Membrane</keyword>
<dbReference type="GO" id="GO:0051560">
    <property type="term" value="P:mitochondrial calcium ion homeostasis"/>
    <property type="evidence" value="ECO:0007669"/>
    <property type="project" value="UniProtKB-UniRule"/>
</dbReference>
<keyword evidence="1" id="KW-0809">Transit peptide</keyword>
<dbReference type="InterPro" id="IPR018782">
    <property type="entry name" value="MCU_reg"/>
</dbReference>
<keyword evidence="1" id="KW-0109">Calcium transport</keyword>
<dbReference type="AlphaFoldDB" id="A0A915PKJ3"/>
<protein>
    <recommendedName>
        <fullName evidence="1">Essential MCU regulator, mitochondrial</fullName>
    </recommendedName>
    <alternativeName>
        <fullName evidence="1">Single-pass membrane protein with aspartate-rich tail 1, mitochondrial</fullName>
    </alternativeName>
</protein>
<comment type="similarity">
    <text evidence="1">Belongs to the SMDT1/EMRE family.</text>
</comment>
<keyword evidence="1" id="KW-0496">Mitochondrion</keyword>
<dbReference type="GO" id="GO:0036444">
    <property type="term" value="P:calcium import into the mitochondrion"/>
    <property type="evidence" value="ECO:0007669"/>
    <property type="project" value="UniProtKB-UniRule"/>
</dbReference>
<keyword evidence="1" id="KW-0999">Mitochondrion inner membrane</keyword>
<evidence type="ECO:0000313" key="3">
    <source>
        <dbReference type="WBParaSite" id="sdigi.contig119.g4703.t1"/>
    </source>
</evidence>
<evidence type="ECO:0000256" key="1">
    <source>
        <dbReference type="RuleBase" id="RU369077"/>
    </source>
</evidence>
<sequence>MIKIGSLLLRLRARFIDRSSSPSSSSLNLESSKVESMPYTLPFGIFKLVVVTTSSIGLGAFLAKEAAEFLRNNKIFIPSEKDD</sequence>
<dbReference type="GO" id="GO:1990246">
    <property type="term" value="C:uniplex complex"/>
    <property type="evidence" value="ECO:0007669"/>
    <property type="project" value="UniProtKB-UniRule"/>
</dbReference>
<name>A0A915PKJ3_9BILA</name>
<accession>A0A915PKJ3</accession>
<dbReference type="Proteomes" id="UP000887581">
    <property type="component" value="Unplaced"/>
</dbReference>
<organism evidence="2 3">
    <name type="scientific">Setaria digitata</name>
    <dbReference type="NCBI Taxonomy" id="48799"/>
    <lineage>
        <taxon>Eukaryota</taxon>
        <taxon>Metazoa</taxon>
        <taxon>Ecdysozoa</taxon>
        <taxon>Nematoda</taxon>
        <taxon>Chromadorea</taxon>
        <taxon>Rhabditida</taxon>
        <taxon>Spirurina</taxon>
        <taxon>Spiruromorpha</taxon>
        <taxon>Filarioidea</taxon>
        <taxon>Setariidae</taxon>
        <taxon>Setaria</taxon>
    </lineage>
</organism>
<dbReference type="Pfam" id="PF10161">
    <property type="entry name" value="DDDD"/>
    <property type="match status" value="1"/>
</dbReference>
<keyword evidence="1" id="KW-0106">Calcium</keyword>
<proteinExistence type="inferred from homology"/>
<keyword evidence="1" id="KW-0813">Transport</keyword>
<dbReference type="WBParaSite" id="sdigi.contig119.g4703.t1">
    <property type="protein sequence ID" value="sdigi.contig119.g4703.t1"/>
    <property type="gene ID" value="sdigi.contig119.g4703"/>
</dbReference>